<sequence length="400" mass="45217">MNFIFGKKLFGRYIFTGRVGAASGGTTKFSPPLVKDSYAVKIYNSDGSRIAEYGSEIQNNPIISLEFEIADTGCGALEIEFGSYQPIISYGTRIDIHLFNDVAPWYSGEIIEKPLLGSTQKTFKYSGHGYYNQVEYCLVNKTYENMDIADIVKDIVSRIIEPQKDVVYRSSKIISTEYIASKLKFTYVNCKDALEQLAEFAGDYVYGVDEYREFYFKPISDEINEQARFWVGKHISEFEPSETLDDVYNYIFVKSGSTDAEFSGPYQDAESQKNYGVRQTVLTIPSAVNQADTDRWGQSQLNKSKAATKKADIKGLSVLYYDSAGVLKARKITTDGKARIISEDGQNRYDFPITKVKYKISSKGIIPEIELGDHSKNRIDGWLLKLNRDIKNNEYLGDVT</sequence>
<dbReference type="RefSeq" id="WP_084575281.1">
    <property type="nucleotide sequence ID" value="NZ_CP155572.1"/>
</dbReference>
<accession>A0A1W2ARJ1</accession>
<name>A0A1W2ARJ1_9FIRM</name>
<evidence type="ECO:0000259" key="1">
    <source>
        <dbReference type="Pfam" id="PF24032"/>
    </source>
</evidence>
<proteinExistence type="predicted"/>
<protein>
    <recommendedName>
        <fullName evidence="1">YqbQ/XkdQ domain-containing protein</fullName>
    </recommendedName>
</protein>
<dbReference type="InterPro" id="IPR056937">
    <property type="entry name" value="YqbQ/XkdQ"/>
</dbReference>
<reference evidence="2 3" key="1">
    <citation type="submission" date="2017-04" db="EMBL/GenBank/DDBJ databases">
        <authorList>
            <person name="Afonso C.L."/>
            <person name="Miller P.J."/>
            <person name="Scott M.A."/>
            <person name="Spackman E."/>
            <person name="Goraichik I."/>
            <person name="Dimitrov K.M."/>
            <person name="Suarez D.L."/>
            <person name="Swayne D.E."/>
        </authorList>
    </citation>
    <scope>NUCLEOTIDE SEQUENCE [LARGE SCALE GENOMIC DNA]</scope>
    <source>
        <strain evidence="2 3">DSM 5090</strain>
    </source>
</reference>
<keyword evidence="3" id="KW-1185">Reference proteome</keyword>
<feature type="domain" description="YqbQ/XkdQ" evidence="1">
    <location>
        <begin position="64"/>
        <end position="316"/>
    </location>
</feature>
<dbReference type="AlphaFoldDB" id="A0A1W2ARJ1"/>
<organism evidence="2 3">
    <name type="scientific">Sporomusa malonica</name>
    <dbReference type="NCBI Taxonomy" id="112901"/>
    <lineage>
        <taxon>Bacteria</taxon>
        <taxon>Bacillati</taxon>
        <taxon>Bacillota</taxon>
        <taxon>Negativicutes</taxon>
        <taxon>Selenomonadales</taxon>
        <taxon>Sporomusaceae</taxon>
        <taxon>Sporomusa</taxon>
    </lineage>
</organism>
<dbReference type="STRING" id="112901.SAMN04488500_10657"/>
<dbReference type="OrthoDB" id="3034100at2"/>
<evidence type="ECO:0000313" key="2">
    <source>
        <dbReference type="EMBL" id="SMC63132.1"/>
    </source>
</evidence>
<evidence type="ECO:0000313" key="3">
    <source>
        <dbReference type="Proteomes" id="UP000192738"/>
    </source>
</evidence>
<dbReference type="Proteomes" id="UP000192738">
    <property type="component" value="Unassembled WGS sequence"/>
</dbReference>
<dbReference type="Pfam" id="PF24032">
    <property type="entry name" value="YQBQ"/>
    <property type="match status" value="1"/>
</dbReference>
<dbReference type="EMBL" id="FWXI01000006">
    <property type="protein sequence ID" value="SMC63132.1"/>
    <property type="molecule type" value="Genomic_DNA"/>
</dbReference>
<gene>
    <name evidence="2" type="ORF">SAMN04488500_10657</name>
</gene>